<evidence type="ECO:0000313" key="9">
    <source>
        <dbReference type="EMBL" id="OGM20543.1"/>
    </source>
</evidence>
<keyword evidence="4" id="KW-0812">Transmembrane</keyword>
<proteinExistence type="predicted"/>
<evidence type="ECO:0000313" key="10">
    <source>
        <dbReference type="Proteomes" id="UP000178419"/>
    </source>
</evidence>
<feature type="domain" description="Glycosyltransferase 2-like" evidence="8">
    <location>
        <begin position="8"/>
        <end position="169"/>
    </location>
</feature>
<evidence type="ECO:0000256" key="5">
    <source>
        <dbReference type="ARBA" id="ARBA00022985"/>
    </source>
</evidence>
<keyword evidence="6" id="KW-1133">Transmembrane helix</keyword>
<protein>
    <recommendedName>
        <fullName evidence="8">Glycosyltransferase 2-like domain-containing protein</fullName>
    </recommendedName>
</protein>
<sequence length="235" mass="26818">MQKISELSVFFPAFNLEAQIADTVEKAFKVVPEIAEKYEIVVINDGSKDDTAKVLSKLKSKYRKLKIITHKINRGYGAALKSGFYGSKYSWIAFTDADGQFDVSELPKLINKQREAAADIVAGCYFKRAVPWWRKLNTWAWQLFVRLLFGLNVKDIDCGFKLVSKKVIDRIPKLESERGAFISSEFLINAKMYGFKIVEIGVHHYPRTEGKGTGADLNVIIKSFVDLFKLWKKLH</sequence>
<dbReference type="GO" id="GO:0009103">
    <property type="term" value="P:lipopolysaccharide biosynthetic process"/>
    <property type="evidence" value="ECO:0007669"/>
    <property type="project" value="UniProtKB-KW"/>
</dbReference>
<keyword evidence="5" id="KW-0448">Lipopolysaccharide biosynthesis</keyword>
<dbReference type="CDD" id="cd04179">
    <property type="entry name" value="DPM_DPG-synthase_like"/>
    <property type="match status" value="1"/>
</dbReference>
<keyword evidence="7" id="KW-0472">Membrane</keyword>
<evidence type="ECO:0000256" key="4">
    <source>
        <dbReference type="ARBA" id="ARBA00022692"/>
    </source>
</evidence>
<dbReference type="Pfam" id="PF00535">
    <property type="entry name" value="Glycos_transf_2"/>
    <property type="match status" value="1"/>
</dbReference>
<evidence type="ECO:0000256" key="6">
    <source>
        <dbReference type="ARBA" id="ARBA00022989"/>
    </source>
</evidence>
<reference evidence="9 10" key="1">
    <citation type="journal article" date="2016" name="Nat. Commun.">
        <title>Thousands of microbial genomes shed light on interconnected biogeochemical processes in an aquifer system.</title>
        <authorList>
            <person name="Anantharaman K."/>
            <person name="Brown C.T."/>
            <person name="Hug L.A."/>
            <person name="Sharon I."/>
            <person name="Castelle C.J."/>
            <person name="Probst A.J."/>
            <person name="Thomas B.C."/>
            <person name="Singh A."/>
            <person name="Wilkins M.J."/>
            <person name="Karaoz U."/>
            <person name="Brodie E.L."/>
            <person name="Williams K.H."/>
            <person name="Hubbard S.S."/>
            <person name="Banfield J.F."/>
        </authorList>
    </citation>
    <scope>NUCLEOTIDE SEQUENCE [LARGE SCALE GENOMIC DNA]</scope>
</reference>
<dbReference type="EMBL" id="MGGE01000040">
    <property type="protein sequence ID" value="OGM20543.1"/>
    <property type="molecule type" value="Genomic_DNA"/>
</dbReference>
<evidence type="ECO:0000256" key="1">
    <source>
        <dbReference type="ARBA" id="ARBA00022475"/>
    </source>
</evidence>
<evidence type="ECO:0000256" key="7">
    <source>
        <dbReference type="ARBA" id="ARBA00023136"/>
    </source>
</evidence>
<dbReference type="InterPro" id="IPR050256">
    <property type="entry name" value="Glycosyltransferase_2"/>
</dbReference>
<dbReference type="SUPFAM" id="SSF53448">
    <property type="entry name" value="Nucleotide-diphospho-sugar transferases"/>
    <property type="match status" value="1"/>
</dbReference>
<evidence type="ECO:0000259" key="8">
    <source>
        <dbReference type="Pfam" id="PF00535"/>
    </source>
</evidence>
<dbReference type="Proteomes" id="UP000178419">
    <property type="component" value="Unassembled WGS sequence"/>
</dbReference>
<dbReference type="GO" id="GO:0005886">
    <property type="term" value="C:plasma membrane"/>
    <property type="evidence" value="ECO:0007669"/>
    <property type="project" value="TreeGrafter"/>
</dbReference>
<gene>
    <name evidence="9" type="ORF">A2714_04090</name>
</gene>
<name>A0A1F7XZS2_9BACT</name>
<dbReference type="Gene3D" id="3.90.550.10">
    <property type="entry name" value="Spore Coat Polysaccharide Biosynthesis Protein SpsA, Chain A"/>
    <property type="match status" value="1"/>
</dbReference>
<dbReference type="InterPro" id="IPR029044">
    <property type="entry name" value="Nucleotide-diphossugar_trans"/>
</dbReference>
<dbReference type="PANTHER" id="PTHR48090:SF3">
    <property type="entry name" value="UNDECAPRENYL-PHOSPHATE 4-DEOXY-4-FORMAMIDO-L-ARABINOSE TRANSFERASE"/>
    <property type="match status" value="1"/>
</dbReference>
<accession>A0A1F7XZS2</accession>
<keyword evidence="2" id="KW-0328">Glycosyltransferase</keyword>
<dbReference type="InterPro" id="IPR001173">
    <property type="entry name" value="Glyco_trans_2-like"/>
</dbReference>
<dbReference type="GO" id="GO:0099621">
    <property type="term" value="F:undecaprenyl-phosphate 4-deoxy-4-formamido-L-arabinose transferase activity"/>
    <property type="evidence" value="ECO:0007669"/>
    <property type="project" value="TreeGrafter"/>
</dbReference>
<comment type="caution">
    <text evidence="9">The sequence shown here is derived from an EMBL/GenBank/DDBJ whole genome shotgun (WGS) entry which is preliminary data.</text>
</comment>
<keyword evidence="3" id="KW-0808">Transferase</keyword>
<keyword evidence="1" id="KW-1003">Cell membrane</keyword>
<dbReference type="PANTHER" id="PTHR48090">
    <property type="entry name" value="UNDECAPRENYL-PHOSPHATE 4-DEOXY-4-FORMAMIDO-L-ARABINOSE TRANSFERASE-RELATED"/>
    <property type="match status" value="1"/>
</dbReference>
<organism evidence="9 10">
    <name type="scientific">Candidatus Woesebacteria bacterium RIFCSPHIGHO2_01_FULL_38_9</name>
    <dbReference type="NCBI Taxonomy" id="1802492"/>
    <lineage>
        <taxon>Bacteria</taxon>
        <taxon>Candidatus Woeseibacteriota</taxon>
    </lineage>
</organism>
<dbReference type="AlphaFoldDB" id="A0A1F7XZS2"/>
<evidence type="ECO:0000256" key="2">
    <source>
        <dbReference type="ARBA" id="ARBA00022676"/>
    </source>
</evidence>
<evidence type="ECO:0000256" key="3">
    <source>
        <dbReference type="ARBA" id="ARBA00022679"/>
    </source>
</evidence>